<feature type="compositionally biased region" description="Low complexity" evidence="1">
    <location>
        <begin position="306"/>
        <end position="320"/>
    </location>
</feature>
<feature type="compositionally biased region" description="Gly residues" evidence="1">
    <location>
        <begin position="294"/>
        <end position="305"/>
    </location>
</feature>
<protein>
    <submittedName>
        <fullName evidence="2">Uncharacterized protein</fullName>
    </submittedName>
</protein>
<feature type="region of interest" description="Disordered" evidence="1">
    <location>
        <begin position="291"/>
        <end position="351"/>
    </location>
</feature>
<comment type="caution">
    <text evidence="2">The sequence shown here is derived from an EMBL/GenBank/DDBJ whole genome shotgun (WGS) entry which is preliminary data.</text>
</comment>
<accession>A0AAD3DWV9</accession>
<dbReference type="GO" id="GO:0030014">
    <property type="term" value="C:CCR4-NOT complex"/>
    <property type="evidence" value="ECO:0007669"/>
    <property type="project" value="InterPro"/>
</dbReference>
<organism evidence="2 3">
    <name type="scientific">Astrephomene gubernaculifera</name>
    <dbReference type="NCBI Taxonomy" id="47775"/>
    <lineage>
        <taxon>Eukaryota</taxon>
        <taxon>Viridiplantae</taxon>
        <taxon>Chlorophyta</taxon>
        <taxon>core chlorophytes</taxon>
        <taxon>Chlorophyceae</taxon>
        <taxon>CS clade</taxon>
        <taxon>Chlamydomonadales</taxon>
        <taxon>Astrephomenaceae</taxon>
        <taxon>Astrephomene</taxon>
    </lineage>
</organism>
<dbReference type="InterPro" id="IPR039740">
    <property type="entry name" value="CNOT10"/>
</dbReference>
<feature type="compositionally biased region" description="Low complexity" evidence="1">
    <location>
        <begin position="328"/>
        <end position="351"/>
    </location>
</feature>
<feature type="region of interest" description="Disordered" evidence="1">
    <location>
        <begin position="71"/>
        <end position="102"/>
    </location>
</feature>
<dbReference type="AlphaFoldDB" id="A0AAD3DWV9"/>
<dbReference type="EMBL" id="BMAR01000029">
    <property type="protein sequence ID" value="GFR49363.1"/>
    <property type="molecule type" value="Genomic_DNA"/>
</dbReference>
<dbReference type="GO" id="GO:0006402">
    <property type="term" value="P:mRNA catabolic process"/>
    <property type="evidence" value="ECO:0007669"/>
    <property type="project" value="TreeGrafter"/>
</dbReference>
<dbReference type="Proteomes" id="UP001054857">
    <property type="component" value="Unassembled WGS sequence"/>
</dbReference>
<dbReference type="PANTHER" id="PTHR12979">
    <property type="entry name" value="CCR4-NOT TRANSCRIPTION COMPLEX SUBUNIT 10"/>
    <property type="match status" value="1"/>
</dbReference>
<feature type="non-terminal residue" evidence="2">
    <location>
        <position position="1"/>
    </location>
</feature>
<evidence type="ECO:0000313" key="2">
    <source>
        <dbReference type="EMBL" id="GFR49363.1"/>
    </source>
</evidence>
<dbReference type="PANTHER" id="PTHR12979:SF5">
    <property type="entry name" value="CCR4-NOT TRANSCRIPTION COMPLEX SUBUNIT 10"/>
    <property type="match status" value="1"/>
</dbReference>
<gene>
    <name evidence="2" type="ORF">Agub_g11389</name>
</gene>
<name>A0AAD3DWV9_9CHLO</name>
<feature type="compositionally biased region" description="Low complexity" evidence="1">
    <location>
        <begin position="80"/>
        <end position="102"/>
    </location>
</feature>
<proteinExistence type="predicted"/>
<dbReference type="GO" id="GO:0017148">
    <property type="term" value="P:negative regulation of translation"/>
    <property type="evidence" value="ECO:0007669"/>
    <property type="project" value="TreeGrafter"/>
</dbReference>
<evidence type="ECO:0000256" key="1">
    <source>
        <dbReference type="SAM" id="MobiDB-lite"/>
    </source>
</evidence>
<sequence length="351" mass="36023">MSSLACAEATCLWLTENYTDCYATLQKVESESKADPKLAHNLLVVEHVVAGRTDSERIAAQLELLANERLSADDGGSSGTSGNTAADAGPSAGSSTSGFRSRSSGTLEVLPLVPVRDDLAVAQLNRALLLLRAHRPALAADLLERLAADVEALPEGTAVRLLAALLDALIEIRQLPRAVAALQTLERMYGSLMEAYGSGSGGGGAGGGGEGGGRPAVLALPRVSRWDSGPMMRCRALLEQQGRPPACPDLKLLIRLYRSRLHALAHNTRAAKRELKAVIAALHLTPLQQQQLLAGGGSPSSGPGGQPSSDTAAAVPAATANGLPPRHASAAACSTSTSPTAATITTTADAA</sequence>
<reference evidence="2 3" key="1">
    <citation type="journal article" date="2021" name="Sci. Rep.">
        <title>Genome sequencing of the multicellular alga Astrephomene provides insights into convergent evolution of germ-soma differentiation.</title>
        <authorList>
            <person name="Yamashita S."/>
            <person name="Yamamoto K."/>
            <person name="Matsuzaki R."/>
            <person name="Suzuki S."/>
            <person name="Yamaguchi H."/>
            <person name="Hirooka S."/>
            <person name="Minakuchi Y."/>
            <person name="Miyagishima S."/>
            <person name="Kawachi M."/>
            <person name="Toyoda A."/>
            <person name="Nozaki H."/>
        </authorList>
    </citation>
    <scope>NUCLEOTIDE SEQUENCE [LARGE SCALE GENOMIC DNA]</scope>
    <source>
        <strain evidence="2 3">NIES-4017</strain>
    </source>
</reference>
<evidence type="ECO:0000313" key="3">
    <source>
        <dbReference type="Proteomes" id="UP001054857"/>
    </source>
</evidence>
<keyword evidence="3" id="KW-1185">Reference proteome</keyword>